<keyword evidence="2" id="KW-0732">Signal</keyword>
<dbReference type="Proteomes" id="UP000291343">
    <property type="component" value="Unassembled WGS sequence"/>
</dbReference>
<dbReference type="InParanoid" id="A0A482XU63"/>
<evidence type="ECO:0000313" key="4">
    <source>
        <dbReference type="Proteomes" id="UP000291343"/>
    </source>
</evidence>
<evidence type="ECO:0000256" key="1">
    <source>
        <dbReference type="SAM" id="MobiDB-lite"/>
    </source>
</evidence>
<keyword evidence="4" id="KW-1185">Reference proteome</keyword>
<proteinExistence type="predicted"/>
<feature type="compositionally biased region" description="Polar residues" evidence="1">
    <location>
        <begin position="78"/>
        <end position="97"/>
    </location>
</feature>
<dbReference type="EMBL" id="QKKF02000817">
    <property type="protein sequence ID" value="RZF48949.1"/>
    <property type="molecule type" value="Genomic_DNA"/>
</dbReference>
<organism evidence="3 4">
    <name type="scientific">Laodelphax striatellus</name>
    <name type="common">Small brown planthopper</name>
    <name type="synonym">Delphax striatella</name>
    <dbReference type="NCBI Taxonomy" id="195883"/>
    <lineage>
        <taxon>Eukaryota</taxon>
        <taxon>Metazoa</taxon>
        <taxon>Ecdysozoa</taxon>
        <taxon>Arthropoda</taxon>
        <taxon>Hexapoda</taxon>
        <taxon>Insecta</taxon>
        <taxon>Pterygota</taxon>
        <taxon>Neoptera</taxon>
        <taxon>Paraneoptera</taxon>
        <taxon>Hemiptera</taxon>
        <taxon>Auchenorrhyncha</taxon>
        <taxon>Fulgoroidea</taxon>
        <taxon>Delphacidae</taxon>
        <taxon>Criomorphinae</taxon>
        <taxon>Laodelphax</taxon>
    </lineage>
</organism>
<dbReference type="AlphaFoldDB" id="A0A482XU63"/>
<reference evidence="3 4" key="1">
    <citation type="journal article" date="2017" name="Gigascience">
        <title>Genome sequence of the small brown planthopper, Laodelphax striatellus.</title>
        <authorList>
            <person name="Zhu J."/>
            <person name="Jiang F."/>
            <person name="Wang X."/>
            <person name="Yang P."/>
            <person name="Bao Y."/>
            <person name="Zhao W."/>
            <person name="Wang W."/>
            <person name="Lu H."/>
            <person name="Wang Q."/>
            <person name="Cui N."/>
            <person name="Li J."/>
            <person name="Chen X."/>
            <person name="Luo L."/>
            <person name="Yu J."/>
            <person name="Kang L."/>
            <person name="Cui F."/>
        </authorList>
    </citation>
    <scope>NUCLEOTIDE SEQUENCE [LARGE SCALE GENOMIC DNA]</scope>
    <source>
        <strain evidence="3">Lst14</strain>
    </source>
</reference>
<comment type="caution">
    <text evidence="3">The sequence shown here is derived from an EMBL/GenBank/DDBJ whole genome shotgun (WGS) entry which is preliminary data.</text>
</comment>
<feature type="signal peptide" evidence="2">
    <location>
        <begin position="1"/>
        <end position="20"/>
    </location>
</feature>
<evidence type="ECO:0000256" key="2">
    <source>
        <dbReference type="SAM" id="SignalP"/>
    </source>
</evidence>
<protein>
    <submittedName>
        <fullName evidence="3">Uncharacterized protein</fullName>
    </submittedName>
</protein>
<name>A0A482XU63_LAOST</name>
<evidence type="ECO:0000313" key="3">
    <source>
        <dbReference type="EMBL" id="RZF48949.1"/>
    </source>
</evidence>
<sequence length="321" mass="35461">MKGLVLCAVFLVLGGNQSFGVNVNLDFLNDPDFPGNAGWNAKLNQQIADTVNNPDFPGNAGWNAKLDQQIKDTMNSAMNSANTGSSGSNVVAPTVTGSRPPRPMREPRPPRPMRPNVVRPRPPRPMKPEVVRPIPSILPDNENNIISNPVIESTGSSNSMQNMENTNVGNDYVTSTAPTLNRPTPVPAVPMKPSFNIQGPNLQNMRLPHAPPNFPFPPDCSEVADPGYKFRDPLQINYGDQKPEIRHRSFLCTDPEYGQDSFYMQMTEARNPNGSGSSRIAAYYDKTGNSIDYSRKMVFLPLGEKLPDMPRNDYLKMDVTF</sequence>
<feature type="chain" id="PRO_5019712685" evidence="2">
    <location>
        <begin position="21"/>
        <end position="321"/>
    </location>
</feature>
<dbReference type="OrthoDB" id="10520985at2759"/>
<gene>
    <name evidence="3" type="ORF">LSTR_LSTR003025</name>
</gene>
<feature type="region of interest" description="Disordered" evidence="1">
    <location>
        <begin position="78"/>
        <end position="136"/>
    </location>
</feature>
<accession>A0A482XU63</accession>